<dbReference type="EMBL" id="CAMAPE010000008">
    <property type="protein sequence ID" value="CAH9072805.1"/>
    <property type="molecule type" value="Genomic_DNA"/>
</dbReference>
<evidence type="ECO:0000256" key="1">
    <source>
        <dbReference type="SAM" id="MobiDB-lite"/>
    </source>
</evidence>
<protein>
    <recommendedName>
        <fullName evidence="2">DUF4216 domain-containing protein</fullName>
    </recommendedName>
</protein>
<name>A0A9P0YQG8_CUSEU</name>
<evidence type="ECO:0000313" key="4">
    <source>
        <dbReference type="Proteomes" id="UP001152484"/>
    </source>
</evidence>
<evidence type="ECO:0000313" key="3">
    <source>
        <dbReference type="EMBL" id="CAH9072805.1"/>
    </source>
</evidence>
<dbReference type="Pfam" id="PF13952">
    <property type="entry name" value="DUF4216"/>
    <property type="match status" value="1"/>
</dbReference>
<dbReference type="Proteomes" id="UP001152484">
    <property type="component" value="Unassembled WGS sequence"/>
</dbReference>
<reference evidence="3" key="1">
    <citation type="submission" date="2022-07" db="EMBL/GenBank/DDBJ databases">
        <authorList>
            <person name="Macas J."/>
            <person name="Novak P."/>
            <person name="Neumann P."/>
        </authorList>
    </citation>
    <scope>NUCLEOTIDE SEQUENCE</scope>
</reference>
<dbReference type="InterPro" id="IPR025312">
    <property type="entry name" value="DUF4216"/>
</dbReference>
<proteinExistence type="predicted"/>
<dbReference type="OrthoDB" id="1302502at2759"/>
<organism evidence="3 4">
    <name type="scientific">Cuscuta europaea</name>
    <name type="common">European dodder</name>
    <dbReference type="NCBI Taxonomy" id="41803"/>
    <lineage>
        <taxon>Eukaryota</taxon>
        <taxon>Viridiplantae</taxon>
        <taxon>Streptophyta</taxon>
        <taxon>Embryophyta</taxon>
        <taxon>Tracheophyta</taxon>
        <taxon>Spermatophyta</taxon>
        <taxon>Magnoliopsida</taxon>
        <taxon>eudicotyledons</taxon>
        <taxon>Gunneridae</taxon>
        <taxon>Pentapetalae</taxon>
        <taxon>asterids</taxon>
        <taxon>lamiids</taxon>
        <taxon>Solanales</taxon>
        <taxon>Convolvulaceae</taxon>
        <taxon>Cuscuteae</taxon>
        <taxon>Cuscuta</taxon>
        <taxon>Cuscuta subgen. Cuscuta</taxon>
    </lineage>
</organism>
<keyword evidence="4" id="KW-1185">Reference proteome</keyword>
<dbReference type="AlphaFoldDB" id="A0A9P0YQG8"/>
<feature type="domain" description="DUF4216" evidence="2">
    <location>
        <begin position="4"/>
        <end position="46"/>
    </location>
</feature>
<comment type="caution">
    <text evidence="3">The sequence shown here is derived from an EMBL/GenBank/DDBJ whole genome shotgun (WGS) entry which is preliminary data.</text>
</comment>
<accession>A0A9P0YQG8</accession>
<gene>
    <name evidence="3" type="ORF">CEURO_LOCUS4526</name>
</gene>
<feature type="region of interest" description="Disordered" evidence="1">
    <location>
        <begin position="82"/>
        <end position="111"/>
    </location>
</feature>
<sequence length="111" mass="12325">MGATLVNFSYLTHTGANLLDDPFVLASQVDKVFYAKDSKSEDWLVVRHVKVRDMFNLGNNGDRINMSNDVLFDMPNLHRVGDNGDNGVDVTPMMEVETSDEEDAEASKNAT</sequence>
<evidence type="ECO:0000259" key="2">
    <source>
        <dbReference type="Pfam" id="PF13952"/>
    </source>
</evidence>